<feature type="compositionally biased region" description="Acidic residues" evidence="1">
    <location>
        <begin position="1"/>
        <end position="20"/>
    </location>
</feature>
<reference evidence="3" key="1">
    <citation type="journal article" date="2014" name="Int. J. Syst. Evol. Microbiol.">
        <title>Complete genome sequence of Corynebacterium casei LMG S-19264T (=DSM 44701T), isolated from a smear-ripened cheese.</title>
        <authorList>
            <consortium name="US DOE Joint Genome Institute (JGI-PGF)"/>
            <person name="Walter F."/>
            <person name="Albersmeier A."/>
            <person name="Kalinowski J."/>
            <person name="Ruckert C."/>
        </authorList>
    </citation>
    <scope>NUCLEOTIDE SEQUENCE [LARGE SCALE GENOMIC DNA]</scope>
    <source>
        <strain evidence="3">CCM 7403</strain>
    </source>
</reference>
<keyword evidence="5" id="KW-1185">Reference proteome</keyword>
<evidence type="ECO:0000313" key="3">
    <source>
        <dbReference type="EMBL" id="MFC7233716.1"/>
    </source>
</evidence>
<dbReference type="Pfam" id="PF23439">
    <property type="entry name" value="DUF7124"/>
    <property type="match status" value="1"/>
</dbReference>
<reference evidence="5" key="2">
    <citation type="journal article" date="2019" name="Int. J. Syst. Evol. Microbiol.">
        <title>The Global Catalogue of Microorganisms (GCM) 10K type strain sequencing project: providing services to taxonomists for standard genome sequencing and annotation.</title>
        <authorList>
            <consortium name="The Broad Institute Genomics Platform"/>
            <consortium name="The Broad Institute Genome Sequencing Center for Infectious Disease"/>
            <person name="Wu L."/>
            <person name="Ma J."/>
        </authorList>
    </citation>
    <scope>NUCLEOTIDE SEQUENCE [LARGE SCALE GENOMIC DNA]</scope>
    <source>
        <strain evidence="5">DT85</strain>
    </source>
</reference>
<proteinExistence type="predicted"/>
<feature type="region of interest" description="Disordered" evidence="1">
    <location>
        <begin position="1"/>
        <end position="121"/>
    </location>
</feature>
<dbReference type="AlphaFoldDB" id="A0ABD5ZJG1"/>
<reference evidence="3" key="3">
    <citation type="submission" date="2024-09" db="EMBL/GenBank/DDBJ databases">
        <authorList>
            <person name="Sun Q."/>
        </authorList>
    </citation>
    <scope>NUCLEOTIDE SEQUENCE</scope>
    <source>
        <strain evidence="3">CCM 7403</strain>
    </source>
</reference>
<dbReference type="InterPro" id="IPR055548">
    <property type="entry name" value="DUF7124"/>
</dbReference>
<dbReference type="EMBL" id="JBHTAP010000001">
    <property type="protein sequence ID" value="MFC7233716.1"/>
    <property type="molecule type" value="Genomic_DNA"/>
</dbReference>
<evidence type="ECO:0000256" key="1">
    <source>
        <dbReference type="SAM" id="MobiDB-lite"/>
    </source>
</evidence>
<comment type="caution">
    <text evidence="3">The sequence shown here is derived from an EMBL/GenBank/DDBJ whole genome shotgun (WGS) entry which is preliminary data.</text>
</comment>
<dbReference type="GeneID" id="79268251"/>
<gene>
    <name evidence="3" type="ORF">ACFQJ4_00115</name>
    <name evidence="4" type="ORF">ACFQJ4_14525</name>
</gene>
<dbReference type="EMBL" id="JBHTAP010000001">
    <property type="protein sequence ID" value="MFC7236525.1"/>
    <property type="molecule type" value="Genomic_DNA"/>
</dbReference>
<evidence type="ECO:0000259" key="2">
    <source>
        <dbReference type="Pfam" id="PF23439"/>
    </source>
</evidence>
<accession>A0ABD5ZJG1</accession>
<feature type="domain" description="DUF7124" evidence="2">
    <location>
        <begin position="125"/>
        <end position="236"/>
    </location>
</feature>
<sequence length="237" mass="24349">MTDSIDLDDIDVQDDDEEPEANPGDWLWKGDGDPDEEPEDGEAGLTGADIGDATPRVPRDTDGKPVGIPKEGGGAGAGAESSAAGGAGDATPGVPEGGDEGTVSGPVGAGADATSGPHGGDADEMTLAFTYRAAKALADPAAATTDAARWSDWVGIVGDVPTHVLNKFQREHVIDLDFFNGSGTRPTERLAEIGPSSMFYAERMVLVGLADEAGMEPEGWEFRPLEEAAEKAGWALA</sequence>
<organism evidence="3 5">
    <name type="scientific">Halosegnis marinus</name>
    <dbReference type="NCBI Taxonomy" id="3034023"/>
    <lineage>
        <taxon>Archaea</taxon>
        <taxon>Methanobacteriati</taxon>
        <taxon>Methanobacteriota</taxon>
        <taxon>Stenosarchaea group</taxon>
        <taxon>Halobacteria</taxon>
        <taxon>Halobacteriales</taxon>
        <taxon>Natronomonadaceae</taxon>
        <taxon>Halosegnis</taxon>
    </lineage>
</organism>
<dbReference type="RefSeq" id="WP_276234684.1">
    <property type="nucleotide sequence ID" value="NZ_CP119802.1"/>
</dbReference>
<feature type="compositionally biased region" description="Acidic residues" evidence="1">
    <location>
        <begin position="33"/>
        <end position="42"/>
    </location>
</feature>
<evidence type="ECO:0000313" key="5">
    <source>
        <dbReference type="Proteomes" id="UP001596398"/>
    </source>
</evidence>
<dbReference type="Proteomes" id="UP001596398">
    <property type="component" value="Unassembled WGS sequence"/>
</dbReference>
<protein>
    <recommendedName>
        <fullName evidence="2">DUF7124 domain-containing protein</fullName>
    </recommendedName>
</protein>
<evidence type="ECO:0000313" key="4">
    <source>
        <dbReference type="EMBL" id="MFC7236525.1"/>
    </source>
</evidence>
<name>A0ABD5ZJG1_9EURY</name>